<proteinExistence type="predicted"/>
<reference evidence="3" key="1">
    <citation type="submission" date="2016-10" db="EMBL/GenBank/DDBJ databases">
        <authorList>
            <person name="Varghese N."/>
            <person name="Submissions S."/>
        </authorList>
    </citation>
    <scope>NUCLEOTIDE SEQUENCE [LARGE SCALE GENOMIC DNA]</scope>
    <source>
        <strain evidence="3">DSM 23313</strain>
    </source>
</reference>
<protein>
    <submittedName>
        <fullName evidence="2">Pyrimidine operon attenuation protein / uracil phosphoribosyltransferase</fullName>
    </submittedName>
</protein>
<dbReference type="STRING" id="702745.SAMN05421818_10812"/>
<dbReference type="Pfam" id="PF00156">
    <property type="entry name" value="Pribosyltran"/>
    <property type="match status" value="1"/>
</dbReference>
<keyword evidence="2" id="KW-0328">Glycosyltransferase</keyword>
<dbReference type="EMBL" id="FNDQ01000008">
    <property type="protein sequence ID" value="SDH60121.1"/>
    <property type="molecule type" value="Genomic_DNA"/>
</dbReference>
<dbReference type="SUPFAM" id="SSF53271">
    <property type="entry name" value="PRTase-like"/>
    <property type="match status" value="1"/>
</dbReference>
<evidence type="ECO:0000259" key="1">
    <source>
        <dbReference type="Pfam" id="PF00156"/>
    </source>
</evidence>
<dbReference type="GO" id="GO:0016757">
    <property type="term" value="F:glycosyltransferase activity"/>
    <property type="evidence" value="ECO:0007669"/>
    <property type="project" value="UniProtKB-KW"/>
</dbReference>
<keyword evidence="3" id="KW-1185">Reference proteome</keyword>
<evidence type="ECO:0000313" key="3">
    <source>
        <dbReference type="Proteomes" id="UP000243588"/>
    </source>
</evidence>
<organism evidence="2 3">
    <name type="scientific">Myroides phaeus</name>
    <dbReference type="NCBI Taxonomy" id="702745"/>
    <lineage>
        <taxon>Bacteria</taxon>
        <taxon>Pseudomonadati</taxon>
        <taxon>Bacteroidota</taxon>
        <taxon>Flavobacteriia</taxon>
        <taxon>Flavobacteriales</taxon>
        <taxon>Flavobacteriaceae</taxon>
        <taxon>Myroides</taxon>
    </lineage>
</organism>
<dbReference type="PANTHER" id="PTHR11608:SF0">
    <property type="entry name" value="BIFUNCTIONAL PROTEIN PYRR"/>
    <property type="match status" value="1"/>
</dbReference>
<dbReference type="AlphaFoldDB" id="A0A1G8DRG1"/>
<dbReference type="InterPro" id="IPR029057">
    <property type="entry name" value="PRTase-like"/>
</dbReference>
<accession>A0A1G8DRG1</accession>
<evidence type="ECO:0000313" key="2">
    <source>
        <dbReference type="EMBL" id="SDH60121.1"/>
    </source>
</evidence>
<name>A0A1G8DRG1_9FLAO</name>
<sequence>MTKKIILTKEEIKFKSKRIAYQIYETYVDEEEIVIAGVANSGYVFAQKLAEALQEISTISIKLCEVRIDKQNPINPIETSLDSSEYANKAVVLVDDVLNSGATLIYGVKHFLDVPLKKLKTAVLVDRNHKNYPVKADFKGISLSTSLLEHIQVVFDGEEEYAYLS</sequence>
<dbReference type="RefSeq" id="WP_090407424.1">
    <property type="nucleotide sequence ID" value="NZ_FNDQ01000008.1"/>
</dbReference>
<dbReference type="InterPro" id="IPR000836">
    <property type="entry name" value="PRTase_dom"/>
</dbReference>
<dbReference type="PANTHER" id="PTHR11608">
    <property type="entry name" value="BIFUNCTIONAL PROTEIN PYRR"/>
    <property type="match status" value="1"/>
</dbReference>
<gene>
    <name evidence="2" type="ORF">SAMN05421818_10812</name>
</gene>
<dbReference type="CDD" id="cd06223">
    <property type="entry name" value="PRTases_typeI"/>
    <property type="match status" value="1"/>
</dbReference>
<dbReference type="Gene3D" id="3.40.50.2020">
    <property type="match status" value="1"/>
</dbReference>
<feature type="domain" description="Phosphoribosyltransferase" evidence="1">
    <location>
        <begin position="6"/>
        <end position="142"/>
    </location>
</feature>
<keyword evidence="2" id="KW-0808">Transferase</keyword>
<dbReference type="Proteomes" id="UP000243588">
    <property type="component" value="Unassembled WGS sequence"/>
</dbReference>
<dbReference type="InterPro" id="IPR050137">
    <property type="entry name" value="PyrR_bifunctional"/>
</dbReference>